<evidence type="ECO:0000313" key="2">
    <source>
        <dbReference type="EMBL" id="CCM01166.1"/>
    </source>
</evidence>
<dbReference type="InParanoid" id="J4I9H4"/>
<dbReference type="OrthoDB" id="2804213at2759"/>
<evidence type="ECO:0000256" key="1">
    <source>
        <dbReference type="SAM" id="Phobius"/>
    </source>
</evidence>
<keyword evidence="1" id="KW-0472">Membrane</keyword>
<dbReference type="EMBL" id="HE797021">
    <property type="protein sequence ID" value="CCM01166.1"/>
    <property type="molecule type" value="Genomic_DNA"/>
</dbReference>
<protein>
    <submittedName>
        <fullName evidence="2">Uncharacterized protein</fullName>
    </submittedName>
</protein>
<feature type="transmembrane region" description="Helical" evidence="1">
    <location>
        <begin position="69"/>
        <end position="90"/>
    </location>
</feature>
<dbReference type="Proteomes" id="UP000006352">
    <property type="component" value="Unassembled WGS sequence"/>
</dbReference>
<keyword evidence="1" id="KW-0812">Transmembrane</keyword>
<accession>J4I9H4</accession>
<sequence length="177" mass="19602">MAVLNIILYCTICALISIKIYVGFRQGVLSGQHGSGQLLTLIQKDGILHSMTILFINITRLAVLNSQTVVGSMTYIVEAFVIVLISRFILNVRAVYAQGQSQTTLGGRTTLQFANRQDDMSDSAEEYNSQSRISAIRAEFELSQSERETSVSRVHIRNAIENIEDSLAEDEDPGIFV</sequence>
<dbReference type="AlphaFoldDB" id="J4I9H4"/>
<organism evidence="2 3">
    <name type="scientific">Fibroporia radiculosa</name>
    <dbReference type="NCBI Taxonomy" id="599839"/>
    <lineage>
        <taxon>Eukaryota</taxon>
        <taxon>Fungi</taxon>
        <taxon>Dikarya</taxon>
        <taxon>Basidiomycota</taxon>
        <taxon>Agaricomycotina</taxon>
        <taxon>Agaricomycetes</taxon>
        <taxon>Polyporales</taxon>
        <taxon>Fibroporiaceae</taxon>
        <taxon>Fibroporia</taxon>
    </lineage>
</organism>
<keyword evidence="1" id="KW-1133">Transmembrane helix</keyword>
<dbReference type="RefSeq" id="XP_012180449.1">
    <property type="nucleotide sequence ID" value="XM_012325059.1"/>
</dbReference>
<keyword evidence="3" id="KW-1185">Reference proteome</keyword>
<dbReference type="GeneID" id="24096077"/>
<proteinExistence type="predicted"/>
<feature type="transmembrane region" description="Helical" evidence="1">
    <location>
        <begin position="6"/>
        <end position="24"/>
    </location>
</feature>
<evidence type="ECO:0000313" key="3">
    <source>
        <dbReference type="Proteomes" id="UP000006352"/>
    </source>
</evidence>
<dbReference type="HOGENOM" id="CLU_129964_0_0_1"/>
<name>J4I9H4_9APHY</name>
<gene>
    <name evidence="2" type="ORF">FIBRA_03214</name>
</gene>
<reference evidence="2 3" key="1">
    <citation type="journal article" date="2012" name="Appl. Environ. Microbiol.">
        <title>Short-read sequencing for genomic analysis of the brown rot fungus Fibroporia radiculosa.</title>
        <authorList>
            <person name="Tang J.D."/>
            <person name="Perkins A.D."/>
            <person name="Sonstegard T.S."/>
            <person name="Schroeder S.G."/>
            <person name="Burgess S.C."/>
            <person name="Diehl S.V."/>
        </authorList>
    </citation>
    <scope>NUCLEOTIDE SEQUENCE [LARGE SCALE GENOMIC DNA]</scope>
    <source>
        <strain evidence="2 3">TFFH 294</strain>
    </source>
</reference>